<organism evidence="1 2">
    <name type="scientific">Danaus plexippus plexippus</name>
    <dbReference type="NCBI Taxonomy" id="278856"/>
    <lineage>
        <taxon>Eukaryota</taxon>
        <taxon>Metazoa</taxon>
        <taxon>Ecdysozoa</taxon>
        <taxon>Arthropoda</taxon>
        <taxon>Hexapoda</taxon>
        <taxon>Insecta</taxon>
        <taxon>Pterygota</taxon>
        <taxon>Neoptera</taxon>
        <taxon>Endopterygota</taxon>
        <taxon>Lepidoptera</taxon>
        <taxon>Glossata</taxon>
        <taxon>Ditrysia</taxon>
        <taxon>Papilionoidea</taxon>
        <taxon>Nymphalidae</taxon>
        <taxon>Danainae</taxon>
        <taxon>Danaini</taxon>
        <taxon>Danaina</taxon>
        <taxon>Danaus</taxon>
        <taxon>Danaus</taxon>
    </lineage>
</organism>
<dbReference type="InParanoid" id="A0A212F6D1"/>
<name>A0A212F6D1_DANPL</name>
<dbReference type="EMBL" id="AGBW02010046">
    <property type="protein sequence ID" value="OWR49300.1"/>
    <property type="molecule type" value="Genomic_DNA"/>
</dbReference>
<accession>A0A212F6D1</accession>
<dbReference type="Proteomes" id="UP000007151">
    <property type="component" value="Unassembled WGS sequence"/>
</dbReference>
<protein>
    <submittedName>
        <fullName evidence="1">Uncharacterized protein</fullName>
    </submittedName>
</protein>
<evidence type="ECO:0000313" key="1">
    <source>
        <dbReference type="EMBL" id="OWR49300.1"/>
    </source>
</evidence>
<proteinExistence type="predicted"/>
<reference evidence="1 2" key="1">
    <citation type="journal article" date="2011" name="Cell">
        <title>The monarch butterfly genome yields insights into long-distance migration.</title>
        <authorList>
            <person name="Zhan S."/>
            <person name="Merlin C."/>
            <person name="Boore J.L."/>
            <person name="Reppert S.M."/>
        </authorList>
    </citation>
    <scope>NUCLEOTIDE SEQUENCE [LARGE SCALE GENOMIC DNA]</scope>
    <source>
        <strain evidence="1">F-2</strain>
    </source>
</reference>
<sequence>MRAGLAADRALI</sequence>
<evidence type="ECO:0000313" key="2">
    <source>
        <dbReference type="Proteomes" id="UP000007151"/>
    </source>
</evidence>
<dbReference type="KEGG" id="dpl:KGM_212809"/>
<keyword evidence="2" id="KW-1185">Reference proteome</keyword>
<comment type="caution">
    <text evidence="1">The sequence shown here is derived from an EMBL/GenBank/DDBJ whole genome shotgun (WGS) entry which is preliminary data.</text>
</comment>
<gene>
    <name evidence="1" type="ORF">KGM_212809</name>
</gene>